<name>A0ACC0I8T1_9ERIC</name>
<evidence type="ECO:0000313" key="2">
    <source>
        <dbReference type="Proteomes" id="UP001060215"/>
    </source>
</evidence>
<evidence type="ECO:0000313" key="1">
    <source>
        <dbReference type="EMBL" id="KAI8021324.1"/>
    </source>
</evidence>
<organism evidence="1 2">
    <name type="scientific">Camellia lanceoleosa</name>
    <dbReference type="NCBI Taxonomy" id="1840588"/>
    <lineage>
        <taxon>Eukaryota</taxon>
        <taxon>Viridiplantae</taxon>
        <taxon>Streptophyta</taxon>
        <taxon>Embryophyta</taxon>
        <taxon>Tracheophyta</taxon>
        <taxon>Spermatophyta</taxon>
        <taxon>Magnoliopsida</taxon>
        <taxon>eudicotyledons</taxon>
        <taxon>Gunneridae</taxon>
        <taxon>Pentapetalae</taxon>
        <taxon>asterids</taxon>
        <taxon>Ericales</taxon>
        <taxon>Theaceae</taxon>
        <taxon>Camellia</taxon>
    </lineage>
</organism>
<dbReference type="EMBL" id="CM045763">
    <property type="protein sequence ID" value="KAI8021324.1"/>
    <property type="molecule type" value="Genomic_DNA"/>
</dbReference>
<proteinExistence type="predicted"/>
<comment type="caution">
    <text evidence="1">The sequence shown here is derived from an EMBL/GenBank/DDBJ whole genome shotgun (WGS) entry which is preliminary data.</text>
</comment>
<reference evidence="1 2" key="1">
    <citation type="journal article" date="2022" name="Plant J.">
        <title>Chromosome-level genome of Camellia lanceoleosa provides a valuable resource for understanding genome evolution and self-incompatibility.</title>
        <authorList>
            <person name="Gong W."/>
            <person name="Xiao S."/>
            <person name="Wang L."/>
            <person name="Liao Z."/>
            <person name="Chang Y."/>
            <person name="Mo W."/>
            <person name="Hu G."/>
            <person name="Li W."/>
            <person name="Zhao G."/>
            <person name="Zhu H."/>
            <person name="Hu X."/>
            <person name="Ji K."/>
            <person name="Xiang X."/>
            <person name="Song Q."/>
            <person name="Yuan D."/>
            <person name="Jin S."/>
            <person name="Zhang L."/>
        </authorList>
    </citation>
    <scope>NUCLEOTIDE SEQUENCE [LARGE SCALE GENOMIC DNA]</scope>
    <source>
        <strain evidence="1">SQ_2022a</strain>
    </source>
</reference>
<dbReference type="Proteomes" id="UP001060215">
    <property type="component" value="Chromosome 6"/>
</dbReference>
<sequence length="93" mass="10304">MRTRNSACMALNLKNLENKDANARQYVKNMKKEWGTRISTLCLVYNATGDPIEFIISHDYNGHLGPASYPVLIANGQWGGFLHVNTVSATFGS</sequence>
<protein>
    <submittedName>
        <fullName evidence="1">Uncharacterized protein</fullName>
    </submittedName>
</protein>
<gene>
    <name evidence="1" type="ORF">LOK49_LG03G01055</name>
</gene>
<keyword evidence="2" id="KW-1185">Reference proteome</keyword>
<accession>A0ACC0I8T1</accession>